<keyword evidence="9" id="KW-1185">Reference proteome</keyword>
<keyword evidence="5" id="KW-0520">NAD</keyword>
<dbReference type="SUPFAM" id="SSF51735">
    <property type="entry name" value="NAD(P)-binding Rossmann-fold domains"/>
    <property type="match status" value="1"/>
</dbReference>
<evidence type="ECO:0000256" key="1">
    <source>
        <dbReference type="ARBA" id="ARBA00005086"/>
    </source>
</evidence>
<dbReference type="Pfam" id="PF02737">
    <property type="entry name" value="3HCDH_N"/>
    <property type="match status" value="1"/>
</dbReference>
<dbReference type="Proteomes" id="UP001238450">
    <property type="component" value="Unassembled WGS sequence"/>
</dbReference>
<dbReference type="PANTHER" id="PTHR48075:SF5">
    <property type="entry name" value="3-HYDROXYBUTYRYL-COA DEHYDROGENASE"/>
    <property type="match status" value="1"/>
</dbReference>
<evidence type="ECO:0000256" key="2">
    <source>
        <dbReference type="ARBA" id="ARBA00009463"/>
    </source>
</evidence>
<evidence type="ECO:0000259" key="7">
    <source>
        <dbReference type="Pfam" id="PF02737"/>
    </source>
</evidence>
<feature type="binding site" evidence="5">
    <location>
        <position position="146"/>
    </location>
    <ligand>
        <name>NAD(+)</name>
        <dbReference type="ChEBI" id="CHEBI:57540"/>
    </ligand>
</feature>
<feature type="domain" description="3-hydroxyacyl-CoA dehydrogenase C-terminal" evidence="6">
    <location>
        <begin position="189"/>
        <end position="285"/>
    </location>
</feature>
<name>A0AAJ1TIK0_9BACL</name>
<dbReference type="EMBL" id="JAUSUV010000003">
    <property type="protein sequence ID" value="MDQ0416644.1"/>
    <property type="molecule type" value="Genomic_DNA"/>
</dbReference>
<evidence type="ECO:0000313" key="8">
    <source>
        <dbReference type="EMBL" id="MDQ0416644.1"/>
    </source>
</evidence>
<dbReference type="InterPro" id="IPR013328">
    <property type="entry name" value="6PGD_dom2"/>
</dbReference>
<dbReference type="Pfam" id="PF00725">
    <property type="entry name" value="3HCDH"/>
    <property type="match status" value="1"/>
</dbReference>
<dbReference type="GO" id="GO:0070403">
    <property type="term" value="F:NAD+ binding"/>
    <property type="evidence" value="ECO:0007669"/>
    <property type="project" value="InterPro"/>
</dbReference>
<dbReference type="InterPro" id="IPR022694">
    <property type="entry name" value="3-OHacyl-CoA_DH"/>
</dbReference>
<dbReference type="FunFam" id="3.40.50.720:FF:000009">
    <property type="entry name" value="Fatty oxidation complex, alpha subunit"/>
    <property type="match status" value="1"/>
</dbReference>
<dbReference type="SUPFAM" id="SSF48179">
    <property type="entry name" value="6-phosphogluconate dehydrogenase C-terminal domain-like"/>
    <property type="match status" value="1"/>
</dbReference>
<dbReference type="InterPro" id="IPR008927">
    <property type="entry name" value="6-PGluconate_DH-like_C_sf"/>
</dbReference>
<reference evidence="8 9" key="1">
    <citation type="submission" date="2023-07" db="EMBL/GenBank/DDBJ databases">
        <title>Genomic Encyclopedia of Type Strains, Phase IV (KMG-IV): sequencing the most valuable type-strain genomes for metagenomic binning, comparative biology and taxonomic classification.</title>
        <authorList>
            <person name="Goeker M."/>
        </authorList>
    </citation>
    <scope>NUCLEOTIDE SEQUENCE [LARGE SCALE GENOMIC DNA]</scope>
    <source>
        <strain evidence="8 9">DSM 46876</strain>
    </source>
</reference>
<evidence type="ECO:0000259" key="6">
    <source>
        <dbReference type="Pfam" id="PF00725"/>
    </source>
</evidence>
<accession>A0AAJ1TIK0</accession>
<feature type="binding site" evidence="5">
    <location>
        <position position="95"/>
    </location>
    <ligand>
        <name>NAD(+)</name>
        <dbReference type="ChEBI" id="CHEBI:57540"/>
    </ligand>
</feature>
<feature type="binding site" evidence="5">
    <location>
        <position position="277"/>
    </location>
    <ligand>
        <name>NAD(+)</name>
        <dbReference type="ChEBI" id="CHEBI:57540"/>
    </ligand>
</feature>
<feature type="site" description="Important for catalytic activity" evidence="4">
    <location>
        <position position="143"/>
    </location>
</feature>
<dbReference type="EC" id="1.1.1.157" evidence="8"/>
<feature type="binding site" evidence="5">
    <location>
        <position position="100"/>
    </location>
    <ligand>
        <name>NAD(+)</name>
        <dbReference type="ChEBI" id="CHEBI:57540"/>
    </ligand>
</feature>
<dbReference type="AlphaFoldDB" id="A0AAJ1TIK0"/>
<protein>
    <submittedName>
        <fullName evidence="8">3-hydroxybutyryl-CoA dehydrogenase</fullName>
        <ecNumber evidence="8">1.1.1.157</ecNumber>
    </submittedName>
</protein>
<feature type="binding site" evidence="5">
    <location>
        <position position="122"/>
    </location>
    <ligand>
        <name>NAD(+)</name>
        <dbReference type="ChEBI" id="CHEBI:57540"/>
    </ligand>
</feature>
<evidence type="ECO:0000256" key="5">
    <source>
        <dbReference type="PIRSR" id="PIRSR000105-2"/>
    </source>
</evidence>
<comment type="caution">
    <text evidence="8">The sequence shown here is derived from an EMBL/GenBank/DDBJ whole genome shotgun (WGS) entry which is preliminary data.</text>
</comment>
<keyword evidence="3 8" id="KW-0560">Oxidoreductase</keyword>
<organism evidence="8 9">
    <name type="scientific">Croceifilum oryzae</name>
    <dbReference type="NCBI Taxonomy" id="1553429"/>
    <lineage>
        <taxon>Bacteria</taxon>
        <taxon>Bacillati</taxon>
        <taxon>Bacillota</taxon>
        <taxon>Bacilli</taxon>
        <taxon>Bacillales</taxon>
        <taxon>Thermoactinomycetaceae</taxon>
        <taxon>Croceifilum</taxon>
    </lineage>
</organism>
<feature type="domain" description="3-hydroxyacyl-CoA dehydrogenase NAD binding" evidence="7">
    <location>
        <begin position="10"/>
        <end position="186"/>
    </location>
</feature>
<dbReference type="PANTHER" id="PTHR48075">
    <property type="entry name" value="3-HYDROXYACYL-COA DEHYDROGENASE FAMILY PROTEIN"/>
    <property type="match status" value="1"/>
</dbReference>
<dbReference type="Gene3D" id="1.10.1040.10">
    <property type="entry name" value="N-(1-d-carboxylethyl)-l-norvaline Dehydrogenase, domain 2"/>
    <property type="match status" value="1"/>
</dbReference>
<evidence type="ECO:0000256" key="3">
    <source>
        <dbReference type="ARBA" id="ARBA00023002"/>
    </source>
</evidence>
<comment type="similarity">
    <text evidence="2">Belongs to the 3-hydroxyacyl-CoA dehydrogenase family.</text>
</comment>
<comment type="pathway">
    <text evidence="1">Lipid metabolism; butanoate metabolism.</text>
</comment>
<dbReference type="InterPro" id="IPR036291">
    <property type="entry name" value="NAD(P)-bd_dom_sf"/>
</dbReference>
<dbReference type="Gene3D" id="3.40.50.720">
    <property type="entry name" value="NAD(P)-binding Rossmann-like Domain"/>
    <property type="match status" value="1"/>
</dbReference>
<dbReference type="RefSeq" id="WP_307251267.1">
    <property type="nucleotide sequence ID" value="NZ_JAUSUV010000003.1"/>
</dbReference>
<dbReference type="GO" id="GO:0008691">
    <property type="term" value="F:3-hydroxybutyryl-CoA dehydrogenase activity"/>
    <property type="evidence" value="ECO:0007669"/>
    <property type="project" value="UniProtKB-EC"/>
</dbReference>
<gene>
    <name evidence="8" type="ORF">J2Z48_000811</name>
</gene>
<sequence>MTGQTWKSPAVIGTGTMGRGIMDMLITAGYQVKAFDNCKKNRISAREWLEERWWKLAEKGKKTLFEVESMQERLMLVDSLQGLSDCDFIIEAVPEDLLLKRNIFHQLDSLTSAETVLATNTSSLSVTSISSKCKHPERVIGLHFFNPVWRLPLVEVVESAHTPLELVQQAMSWLQTMGKEPIHVLDTPGFIVNRVARPFHLEAYRIVGEGLADKNQVDRILRSAGFPMGPFELQDLIGIDINYSASHSVYEGFHYDPRFRPHPEQRALVESGKLGRKSGKGHYIYE</sequence>
<dbReference type="PIRSF" id="PIRSF000105">
    <property type="entry name" value="HCDH"/>
    <property type="match status" value="1"/>
</dbReference>
<feature type="binding site" evidence="5">
    <location>
        <begin position="13"/>
        <end position="18"/>
    </location>
    <ligand>
        <name>NAD(+)</name>
        <dbReference type="ChEBI" id="CHEBI:57540"/>
    </ligand>
</feature>
<feature type="binding site" evidence="5">
    <location>
        <position position="36"/>
    </location>
    <ligand>
        <name>NAD(+)</name>
        <dbReference type="ChEBI" id="CHEBI:57540"/>
    </ligand>
</feature>
<dbReference type="GO" id="GO:0006635">
    <property type="term" value="P:fatty acid beta-oxidation"/>
    <property type="evidence" value="ECO:0007669"/>
    <property type="project" value="TreeGrafter"/>
</dbReference>
<proteinExistence type="inferred from homology"/>
<dbReference type="InterPro" id="IPR006108">
    <property type="entry name" value="3HC_DH_C"/>
</dbReference>
<evidence type="ECO:0000256" key="4">
    <source>
        <dbReference type="PIRSR" id="PIRSR000105-1"/>
    </source>
</evidence>
<evidence type="ECO:0000313" key="9">
    <source>
        <dbReference type="Proteomes" id="UP001238450"/>
    </source>
</evidence>
<dbReference type="InterPro" id="IPR006176">
    <property type="entry name" value="3-OHacyl-CoA_DH_NAD-bd"/>
</dbReference>